<gene>
    <name evidence="2" type="ORF">APLA_LOCUS14427</name>
</gene>
<comment type="caution">
    <text evidence="2">The sequence shown here is derived from an EMBL/GenBank/DDBJ whole genome shotgun (WGS) entry which is preliminary data.</text>
</comment>
<organism evidence="2 3">
    <name type="scientific">Arctia plantaginis</name>
    <name type="common">Wood tiger moth</name>
    <name type="synonym">Phalaena plantaginis</name>
    <dbReference type="NCBI Taxonomy" id="874455"/>
    <lineage>
        <taxon>Eukaryota</taxon>
        <taxon>Metazoa</taxon>
        <taxon>Ecdysozoa</taxon>
        <taxon>Arthropoda</taxon>
        <taxon>Hexapoda</taxon>
        <taxon>Insecta</taxon>
        <taxon>Pterygota</taxon>
        <taxon>Neoptera</taxon>
        <taxon>Endopterygota</taxon>
        <taxon>Lepidoptera</taxon>
        <taxon>Glossata</taxon>
        <taxon>Ditrysia</taxon>
        <taxon>Noctuoidea</taxon>
        <taxon>Erebidae</taxon>
        <taxon>Arctiinae</taxon>
        <taxon>Arctia</taxon>
    </lineage>
</organism>
<keyword evidence="3" id="KW-1185">Reference proteome</keyword>
<feature type="transmembrane region" description="Helical" evidence="1">
    <location>
        <begin position="90"/>
        <end position="110"/>
    </location>
</feature>
<evidence type="ECO:0000313" key="2">
    <source>
        <dbReference type="EMBL" id="CAB3254076.1"/>
    </source>
</evidence>
<evidence type="ECO:0000256" key="1">
    <source>
        <dbReference type="SAM" id="Phobius"/>
    </source>
</evidence>
<protein>
    <submittedName>
        <fullName evidence="2">Uncharacterized protein</fullName>
    </submittedName>
</protein>
<reference evidence="2 3" key="1">
    <citation type="submission" date="2020-04" db="EMBL/GenBank/DDBJ databases">
        <authorList>
            <person name="Wallbank WR R."/>
            <person name="Pardo Diaz C."/>
            <person name="Kozak K."/>
            <person name="Martin S."/>
            <person name="Jiggins C."/>
            <person name="Moest M."/>
            <person name="Warren A I."/>
            <person name="Byers J.R.P. K."/>
            <person name="Montejo-Kovacevich G."/>
            <person name="Yen C E."/>
        </authorList>
    </citation>
    <scope>NUCLEOTIDE SEQUENCE [LARGE SCALE GENOMIC DNA]</scope>
</reference>
<sequence>MRKDDVVDLTASGAHCASLFSECVYKKSATCSSRAPALPPLPPSLPRHRPAPLSVHDAAPAANLSVSVPIGCENFRRPAPAQCQYSQFEITITLCSLCVCLLTVIIRVGFKLVHRYPCE</sequence>
<dbReference type="Proteomes" id="UP000494106">
    <property type="component" value="Unassembled WGS sequence"/>
</dbReference>
<keyword evidence="1" id="KW-0812">Transmembrane</keyword>
<name>A0A8S1B599_ARCPL</name>
<proteinExistence type="predicted"/>
<dbReference type="AlphaFoldDB" id="A0A8S1B599"/>
<dbReference type="EMBL" id="CADEBC010000561">
    <property type="protein sequence ID" value="CAB3254076.1"/>
    <property type="molecule type" value="Genomic_DNA"/>
</dbReference>
<keyword evidence="1" id="KW-1133">Transmembrane helix</keyword>
<accession>A0A8S1B599</accession>
<evidence type="ECO:0000313" key="3">
    <source>
        <dbReference type="Proteomes" id="UP000494106"/>
    </source>
</evidence>
<keyword evidence="1" id="KW-0472">Membrane</keyword>